<protein>
    <submittedName>
        <fullName evidence="2">Uncharacterized protein</fullName>
    </submittedName>
</protein>
<evidence type="ECO:0000256" key="1">
    <source>
        <dbReference type="SAM" id="Phobius"/>
    </source>
</evidence>
<feature type="transmembrane region" description="Helical" evidence="1">
    <location>
        <begin position="102"/>
        <end position="122"/>
    </location>
</feature>
<keyword evidence="3" id="KW-1185">Reference proteome</keyword>
<sequence length="217" mass="24110">MFLSLEGYLQAEYAFFGTRYGLATLLPALLFFPLAYRFDHRGVLSMAITALAAWAGLSVAPLSVFENEFLTAAVCRAAIGLGLLFLLVAWQTEKRRLKPHFAYAYLLLGSNLLLAAATAAMFQELLHPVVLVIALILGVCTYLFIYARRRHSYLFMLLSVGYSYVAVTFGLAQLVSSARSDVIFSFFMYYIIGSVAGIIWFLANIQKIVGTDDRQSL</sequence>
<keyword evidence="1" id="KW-1133">Transmembrane helix</keyword>
<feature type="transmembrane region" description="Helical" evidence="1">
    <location>
        <begin position="43"/>
        <end position="63"/>
    </location>
</feature>
<accession>A0ABR7MHF7</accession>
<keyword evidence="1" id="KW-0812">Transmembrane</keyword>
<dbReference type="Proteomes" id="UP000622017">
    <property type="component" value="Unassembled WGS sequence"/>
</dbReference>
<gene>
    <name evidence="2" type="ORF">H8B15_04575</name>
</gene>
<evidence type="ECO:0000313" key="2">
    <source>
        <dbReference type="EMBL" id="MBC6610180.1"/>
    </source>
</evidence>
<keyword evidence="1" id="KW-0472">Membrane</keyword>
<feature type="transmembrane region" description="Helical" evidence="1">
    <location>
        <begin position="20"/>
        <end position="36"/>
    </location>
</feature>
<reference evidence="2 3" key="1">
    <citation type="submission" date="2020-08" db="EMBL/GenBank/DDBJ databases">
        <title>Hymenobacter sp.</title>
        <authorList>
            <person name="Kim M.K."/>
        </authorList>
    </citation>
    <scope>NUCLEOTIDE SEQUENCE [LARGE SCALE GENOMIC DNA]</scope>
    <source>
        <strain evidence="2 3">BT507</strain>
    </source>
</reference>
<feature type="transmembrane region" description="Helical" evidence="1">
    <location>
        <begin position="128"/>
        <end position="147"/>
    </location>
</feature>
<evidence type="ECO:0000313" key="3">
    <source>
        <dbReference type="Proteomes" id="UP000622017"/>
    </source>
</evidence>
<proteinExistence type="predicted"/>
<feature type="transmembrane region" description="Helical" evidence="1">
    <location>
        <begin position="182"/>
        <end position="203"/>
    </location>
</feature>
<name>A0ABR7MHF7_9BACT</name>
<organism evidence="2 3">
    <name type="scientific">Hymenobacter citatus</name>
    <dbReference type="NCBI Taxonomy" id="2763506"/>
    <lineage>
        <taxon>Bacteria</taxon>
        <taxon>Pseudomonadati</taxon>
        <taxon>Bacteroidota</taxon>
        <taxon>Cytophagia</taxon>
        <taxon>Cytophagales</taxon>
        <taxon>Hymenobacteraceae</taxon>
        <taxon>Hymenobacter</taxon>
    </lineage>
</organism>
<dbReference type="EMBL" id="JACSCY010000003">
    <property type="protein sequence ID" value="MBC6610180.1"/>
    <property type="molecule type" value="Genomic_DNA"/>
</dbReference>
<feature type="transmembrane region" description="Helical" evidence="1">
    <location>
        <begin position="154"/>
        <end position="176"/>
    </location>
</feature>
<comment type="caution">
    <text evidence="2">The sequence shown here is derived from an EMBL/GenBank/DDBJ whole genome shotgun (WGS) entry which is preliminary data.</text>
</comment>
<feature type="transmembrane region" description="Helical" evidence="1">
    <location>
        <begin position="69"/>
        <end position="90"/>
    </location>
</feature>
<dbReference type="RefSeq" id="WP_187318491.1">
    <property type="nucleotide sequence ID" value="NZ_JACSCY010000003.1"/>
</dbReference>